<evidence type="ECO:0000256" key="1">
    <source>
        <dbReference type="SAM" id="Phobius"/>
    </source>
</evidence>
<keyword evidence="1" id="KW-0812">Transmembrane</keyword>
<dbReference type="EMBL" id="JBHSGU010000002">
    <property type="protein sequence ID" value="MFC4699704.1"/>
    <property type="molecule type" value="Genomic_DNA"/>
</dbReference>
<accession>A0ABV9LUL6</accession>
<gene>
    <name evidence="2" type="ORF">ACFO4O_05995</name>
</gene>
<feature type="transmembrane region" description="Helical" evidence="1">
    <location>
        <begin position="39"/>
        <end position="56"/>
    </location>
</feature>
<protein>
    <submittedName>
        <fullName evidence="2">Uncharacterized protein</fullName>
    </submittedName>
</protein>
<organism evidence="2 3">
    <name type="scientific">Glaciecola siphonariae</name>
    <dbReference type="NCBI Taxonomy" id="521012"/>
    <lineage>
        <taxon>Bacteria</taxon>
        <taxon>Pseudomonadati</taxon>
        <taxon>Pseudomonadota</taxon>
        <taxon>Gammaproteobacteria</taxon>
        <taxon>Alteromonadales</taxon>
        <taxon>Alteromonadaceae</taxon>
        <taxon>Glaciecola</taxon>
    </lineage>
</organism>
<reference evidence="3" key="1">
    <citation type="journal article" date="2019" name="Int. J. Syst. Evol. Microbiol.">
        <title>The Global Catalogue of Microorganisms (GCM) 10K type strain sequencing project: providing services to taxonomists for standard genome sequencing and annotation.</title>
        <authorList>
            <consortium name="The Broad Institute Genomics Platform"/>
            <consortium name="The Broad Institute Genome Sequencing Center for Infectious Disease"/>
            <person name="Wu L."/>
            <person name="Ma J."/>
        </authorList>
    </citation>
    <scope>NUCLEOTIDE SEQUENCE [LARGE SCALE GENOMIC DNA]</scope>
    <source>
        <strain evidence="3">KACC 12507</strain>
    </source>
</reference>
<dbReference type="Proteomes" id="UP001595897">
    <property type="component" value="Unassembled WGS sequence"/>
</dbReference>
<keyword evidence="1" id="KW-0472">Membrane</keyword>
<evidence type="ECO:0000313" key="3">
    <source>
        <dbReference type="Proteomes" id="UP001595897"/>
    </source>
</evidence>
<sequence length="57" mass="6356">MNVLVILGVLFLALIIIVPLIEKSGMRVSNEASSKMARIILPLIIIAMVIQLLFYLF</sequence>
<comment type="caution">
    <text evidence="2">The sequence shown here is derived from an EMBL/GenBank/DDBJ whole genome shotgun (WGS) entry which is preliminary data.</text>
</comment>
<dbReference type="RefSeq" id="WP_382406475.1">
    <property type="nucleotide sequence ID" value="NZ_JBHSGU010000002.1"/>
</dbReference>
<evidence type="ECO:0000313" key="2">
    <source>
        <dbReference type="EMBL" id="MFC4699704.1"/>
    </source>
</evidence>
<keyword evidence="1" id="KW-1133">Transmembrane helix</keyword>
<proteinExistence type="predicted"/>
<name>A0ABV9LUL6_9ALTE</name>
<keyword evidence="3" id="KW-1185">Reference proteome</keyword>